<evidence type="ECO:0000313" key="1">
    <source>
        <dbReference type="EMBL" id="GMT15841.1"/>
    </source>
</evidence>
<dbReference type="Proteomes" id="UP001432322">
    <property type="component" value="Unassembled WGS sequence"/>
</dbReference>
<accession>A0AAV5V876</accession>
<gene>
    <name evidence="1" type="ORF">PFISCL1PPCAC_7138</name>
</gene>
<protein>
    <submittedName>
        <fullName evidence="1">Uncharacterized protein</fullName>
    </submittedName>
</protein>
<dbReference type="EMBL" id="BTSY01000002">
    <property type="protein sequence ID" value="GMT15841.1"/>
    <property type="molecule type" value="Genomic_DNA"/>
</dbReference>
<keyword evidence="2" id="KW-1185">Reference proteome</keyword>
<name>A0AAV5V876_9BILA</name>
<dbReference type="Gene3D" id="2.60.120.260">
    <property type="entry name" value="Galactose-binding domain-like"/>
    <property type="match status" value="1"/>
</dbReference>
<feature type="non-terminal residue" evidence="1">
    <location>
        <position position="132"/>
    </location>
</feature>
<organism evidence="1 2">
    <name type="scientific">Pristionchus fissidentatus</name>
    <dbReference type="NCBI Taxonomy" id="1538716"/>
    <lineage>
        <taxon>Eukaryota</taxon>
        <taxon>Metazoa</taxon>
        <taxon>Ecdysozoa</taxon>
        <taxon>Nematoda</taxon>
        <taxon>Chromadorea</taxon>
        <taxon>Rhabditida</taxon>
        <taxon>Rhabditina</taxon>
        <taxon>Diplogasteromorpha</taxon>
        <taxon>Diplogasteroidea</taxon>
        <taxon>Neodiplogasteridae</taxon>
        <taxon>Pristionchus</taxon>
    </lineage>
</organism>
<evidence type="ECO:0000313" key="2">
    <source>
        <dbReference type="Proteomes" id="UP001432322"/>
    </source>
</evidence>
<sequence>QMEFLPSSCLQEIASHLDKNAMRNLKIKTIGIDYERIWVHDPFSVIKEKERCVGDYNMEPDKLDNGISMECPPKNCVQSPMLPSCYNGAGPYGRWKNNVIVLSDYGIPNWIMDSIRPRIVVSQWTTPTTGKK</sequence>
<feature type="non-terminal residue" evidence="1">
    <location>
        <position position="1"/>
    </location>
</feature>
<reference evidence="1" key="1">
    <citation type="submission" date="2023-10" db="EMBL/GenBank/DDBJ databases">
        <title>Genome assembly of Pristionchus species.</title>
        <authorList>
            <person name="Yoshida K."/>
            <person name="Sommer R.J."/>
        </authorList>
    </citation>
    <scope>NUCLEOTIDE SEQUENCE</scope>
    <source>
        <strain evidence="1">RS5133</strain>
    </source>
</reference>
<comment type="caution">
    <text evidence="1">The sequence shown here is derived from an EMBL/GenBank/DDBJ whole genome shotgun (WGS) entry which is preliminary data.</text>
</comment>
<proteinExistence type="predicted"/>
<dbReference type="AlphaFoldDB" id="A0AAV5V876"/>